<name>A0A366DJD8_9NOCA</name>
<keyword evidence="4" id="KW-1185">Reference proteome</keyword>
<dbReference type="SUPFAM" id="SSF54001">
    <property type="entry name" value="Cysteine proteinases"/>
    <property type="match status" value="1"/>
</dbReference>
<dbReference type="PANTHER" id="PTHR11786:SF0">
    <property type="entry name" value="ARYLAMINE N-ACETYLTRANSFERASE 4-RELATED"/>
    <property type="match status" value="1"/>
</dbReference>
<dbReference type="Pfam" id="PF00797">
    <property type="entry name" value="Acetyltransf_2"/>
    <property type="match status" value="1"/>
</dbReference>
<comment type="caution">
    <text evidence="3">The sequence shown here is derived from an EMBL/GenBank/DDBJ whole genome shotgun (WGS) entry which is preliminary data.</text>
</comment>
<comment type="similarity">
    <text evidence="1 2">Belongs to the arylamine N-acetyltransferase family.</text>
</comment>
<evidence type="ECO:0000256" key="1">
    <source>
        <dbReference type="ARBA" id="ARBA00006547"/>
    </source>
</evidence>
<dbReference type="OrthoDB" id="7181050at2"/>
<dbReference type="GO" id="GO:0016407">
    <property type="term" value="F:acetyltransferase activity"/>
    <property type="evidence" value="ECO:0007669"/>
    <property type="project" value="InterPro"/>
</dbReference>
<dbReference type="InterPro" id="IPR038765">
    <property type="entry name" value="Papain-like_cys_pep_sf"/>
</dbReference>
<organism evidence="3 4">
    <name type="scientific">Nocardia puris</name>
    <dbReference type="NCBI Taxonomy" id="208602"/>
    <lineage>
        <taxon>Bacteria</taxon>
        <taxon>Bacillati</taxon>
        <taxon>Actinomycetota</taxon>
        <taxon>Actinomycetes</taxon>
        <taxon>Mycobacteriales</taxon>
        <taxon>Nocardiaceae</taxon>
        <taxon>Nocardia</taxon>
    </lineage>
</organism>
<proteinExistence type="inferred from homology"/>
<evidence type="ECO:0000313" key="4">
    <source>
        <dbReference type="Proteomes" id="UP000252586"/>
    </source>
</evidence>
<dbReference type="EMBL" id="QNRE01000007">
    <property type="protein sequence ID" value="RBO89358.1"/>
    <property type="molecule type" value="Genomic_DNA"/>
</dbReference>
<keyword evidence="3" id="KW-0808">Transferase</keyword>
<dbReference type="STRING" id="1210090.GCA_001613185_06426"/>
<dbReference type="PRINTS" id="PR01543">
    <property type="entry name" value="ANATRNSFRASE"/>
</dbReference>
<dbReference type="RefSeq" id="WP_067513993.1">
    <property type="nucleotide sequence ID" value="NZ_CP107943.1"/>
</dbReference>
<dbReference type="InterPro" id="IPR001447">
    <property type="entry name" value="Arylamine_N-AcTrfase"/>
</dbReference>
<gene>
    <name evidence="3" type="ORF">DFR74_10735</name>
</gene>
<dbReference type="Gene3D" id="2.40.128.150">
    <property type="entry name" value="Cysteine proteinases"/>
    <property type="match status" value="1"/>
</dbReference>
<evidence type="ECO:0000256" key="2">
    <source>
        <dbReference type="RuleBase" id="RU003452"/>
    </source>
</evidence>
<evidence type="ECO:0000313" key="3">
    <source>
        <dbReference type="EMBL" id="RBO89358.1"/>
    </source>
</evidence>
<dbReference type="Proteomes" id="UP000252586">
    <property type="component" value="Unassembled WGS sequence"/>
</dbReference>
<sequence>MTKPADPAYHWNGAELDLDAYLTRIGFTGERAATVDTLRELVRAHTTSIPFENVEAVLGRPVPLDLATLQDKLIGGGRGGYCYENVLVFAAALERLGFGVTGLSGRVTMGAGGIRPATHAMLRVTTDEDDRVWICDVGFGHGPLAPYELSEGTGEFTAGDWRFRLERTEGELGTDVWVLHQFGRDGWVDRYTFTIHPQYRIDFEVGNLFVSTSPRSPFRTRPFLQRFLPDRHHVLDGAQLVTEYPDGTSESRRLEPGELGKVIAEVFDIDLAPADIDALTGGSWFQD</sequence>
<dbReference type="Gene3D" id="3.30.2140.10">
    <property type="entry name" value="Arylamine N-acetyltransferase"/>
    <property type="match status" value="1"/>
</dbReference>
<reference evidence="3 4" key="1">
    <citation type="submission" date="2018-06" db="EMBL/GenBank/DDBJ databases">
        <title>Genomic Encyclopedia of Type Strains, Phase IV (KMG-IV): sequencing the most valuable type-strain genomes for metagenomic binning, comparative biology and taxonomic classification.</title>
        <authorList>
            <person name="Goeker M."/>
        </authorList>
    </citation>
    <scope>NUCLEOTIDE SEQUENCE [LARGE SCALE GENOMIC DNA]</scope>
    <source>
        <strain evidence="3 4">DSM 44599</strain>
    </source>
</reference>
<protein>
    <submittedName>
        <fullName evidence="3">N-hydroxyarylamine O-acetyltransferase</fullName>
    </submittedName>
</protein>
<dbReference type="PANTHER" id="PTHR11786">
    <property type="entry name" value="N-HYDROXYARYLAMINE O-ACETYLTRANSFERASE"/>
    <property type="match status" value="1"/>
</dbReference>
<dbReference type="AlphaFoldDB" id="A0A366DJD8"/>
<accession>A0A366DJD8</accession>